<dbReference type="RefSeq" id="WP_345098568.1">
    <property type="nucleotide sequence ID" value="NZ_BAABGS010000017.1"/>
</dbReference>
<comment type="caution">
    <text evidence="1">The sequence shown here is derived from an EMBL/GenBank/DDBJ whole genome shotgun (WGS) entry which is preliminary data.</text>
</comment>
<sequence length="60" mass="6779">MELEALATDLQKQLFETVENFLLSRGMTFDRAAFLADQSTDWRQAALEIICSGIEKPLDS</sequence>
<gene>
    <name evidence="1" type="ORF">ACFSMZ_14935</name>
</gene>
<evidence type="ECO:0000313" key="2">
    <source>
        <dbReference type="Proteomes" id="UP001597373"/>
    </source>
</evidence>
<reference evidence="2" key="1">
    <citation type="journal article" date="2019" name="Int. J. Syst. Evol. Microbiol.">
        <title>The Global Catalogue of Microorganisms (GCM) 10K type strain sequencing project: providing services to taxonomists for standard genome sequencing and annotation.</title>
        <authorList>
            <consortium name="The Broad Institute Genomics Platform"/>
            <consortium name="The Broad Institute Genome Sequencing Center for Infectious Disease"/>
            <person name="Wu L."/>
            <person name="Ma J."/>
        </authorList>
    </citation>
    <scope>NUCLEOTIDE SEQUENCE [LARGE SCALE GENOMIC DNA]</scope>
    <source>
        <strain evidence="2">KCTC 23707</strain>
    </source>
</reference>
<dbReference type="Proteomes" id="UP001597373">
    <property type="component" value="Unassembled WGS sequence"/>
</dbReference>
<organism evidence="1 2">
    <name type="scientific">Chelativorans composti</name>
    <dbReference type="NCBI Taxonomy" id="768533"/>
    <lineage>
        <taxon>Bacteria</taxon>
        <taxon>Pseudomonadati</taxon>
        <taxon>Pseudomonadota</taxon>
        <taxon>Alphaproteobacteria</taxon>
        <taxon>Hyphomicrobiales</taxon>
        <taxon>Phyllobacteriaceae</taxon>
        <taxon>Chelativorans</taxon>
    </lineage>
</organism>
<keyword evidence="2" id="KW-1185">Reference proteome</keyword>
<evidence type="ECO:0000313" key="1">
    <source>
        <dbReference type="EMBL" id="MFD2261042.1"/>
    </source>
</evidence>
<proteinExistence type="predicted"/>
<name>A0ABW5DJB1_9HYPH</name>
<protein>
    <submittedName>
        <fullName evidence="1">Uncharacterized protein</fullName>
    </submittedName>
</protein>
<accession>A0ABW5DJB1</accession>
<dbReference type="EMBL" id="JBHUIR010000059">
    <property type="protein sequence ID" value="MFD2261042.1"/>
    <property type="molecule type" value="Genomic_DNA"/>
</dbReference>